<dbReference type="PANTHER" id="PTHR18964:SF149">
    <property type="entry name" value="BIFUNCTIONAL UDP-N-ACETYLGLUCOSAMINE 2-EPIMERASE_N-ACETYLMANNOSAMINE KINASE"/>
    <property type="match status" value="1"/>
</dbReference>
<dbReference type="AlphaFoldDB" id="A0A644SZN6"/>
<dbReference type="InterPro" id="IPR000600">
    <property type="entry name" value="ROK"/>
</dbReference>
<dbReference type="SUPFAM" id="SSF46785">
    <property type="entry name" value="Winged helix' DNA-binding domain"/>
    <property type="match status" value="1"/>
</dbReference>
<dbReference type="Gene3D" id="1.10.10.10">
    <property type="entry name" value="Winged helix-like DNA-binding domain superfamily/Winged helix DNA-binding domain"/>
    <property type="match status" value="1"/>
</dbReference>
<dbReference type="EMBL" id="VSSQ01000010">
    <property type="protein sequence ID" value="MPL59727.1"/>
    <property type="molecule type" value="Genomic_DNA"/>
</dbReference>
<dbReference type="Pfam" id="PF00480">
    <property type="entry name" value="ROK"/>
    <property type="match status" value="1"/>
</dbReference>
<gene>
    <name evidence="1" type="primary">mlc_1</name>
    <name evidence="1" type="ORF">SDC9_05282</name>
</gene>
<proteinExistence type="predicted"/>
<sequence>MVEHFRTSDIRVKDADKAKIYDILFHGEAHSRKELLDRFKFRPTVLTLSIRELLEDGLIVEEAKHKSPSGGRPEVKLAPEPDRLMAICFHAESRHLKAALVNLKGDILLETGREFEASGDEEAFLGLCRSHIRNLMAHMPKKTILAGIGMSLPGSVDTKEKRFNSTYRWPKLRGISLTPLEGEFGCSLHVRKDLDSVLENSMLNFPELAKGNTLLFHWGFGVGFAFAQNGRNVNNESSRFGEVGHTRVDLANIKPCICGSAGCIETDTAIWALLPSMQSVDSALYDDEQLITNFCKVHPEVAALPAVRKALRTISLTMMNMYRIFFPSNVLLLGPFFHVPSISQSLEERIILETSTTGYPVLGFRLIEDGYRGCIYSNARHVFGIKLAEMLRAKF</sequence>
<reference evidence="1" key="1">
    <citation type="submission" date="2019-08" db="EMBL/GenBank/DDBJ databases">
        <authorList>
            <person name="Kucharzyk K."/>
            <person name="Murdoch R.W."/>
            <person name="Higgins S."/>
            <person name="Loffler F."/>
        </authorList>
    </citation>
    <scope>NUCLEOTIDE SEQUENCE</scope>
</reference>
<dbReference type="PANTHER" id="PTHR18964">
    <property type="entry name" value="ROK (REPRESSOR, ORF, KINASE) FAMILY"/>
    <property type="match status" value="1"/>
</dbReference>
<dbReference type="InterPro" id="IPR043129">
    <property type="entry name" value="ATPase_NBD"/>
</dbReference>
<protein>
    <submittedName>
        <fullName evidence="1">Protein mlc</fullName>
    </submittedName>
</protein>
<dbReference type="InterPro" id="IPR036388">
    <property type="entry name" value="WH-like_DNA-bd_sf"/>
</dbReference>
<evidence type="ECO:0000313" key="1">
    <source>
        <dbReference type="EMBL" id="MPL59727.1"/>
    </source>
</evidence>
<name>A0A644SZN6_9ZZZZ</name>
<accession>A0A644SZN6</accession>
<dbReference type="Gene3D" id="3.30.420.40">
    <property type="match status" value="2"/>
</dbReference>
<dbReference type="InterPro" id="IPR036390">
    <property type="entry name" value="WH_DNA-bd_sf"/>
</dbReference>
<dbReference type="SUPFAM" id="SSF53067">
    <property type="entry name" value="Actin-like ATPase domain"/>
    <property type="match status" value="1"/>
</dbReference>
<organism evidence="1">
    <name type="scientific">bioreactor metagenome</name>
    <dbReference type="NCBI Taxonomy" id="1076179"/>
    <lineage>
        <taxon>unclassified sequences</taxon>
        <taxon>metagenomes</taxon>
        <taxon>ecological metagenomes</taxon>
    </lineage>
</organism>
<comment type="caution">
    <text evidence="1">The sequence shown here is derived from an EMBL/GenBank/DDBJ whole genome shotgun (WGS) entry which is preliminary data.</text>
</comment>